<keyword evidence="5 8" id="KW-0812">Transmembrane</keyword>
<dbReference type="InterPro" id="IPR050189">
    <property type="entry name" value="MFS_Efflux_Transporters"/>
</dbReference>
<evidence type="ECO:0000259" key="9">
    <source>
        <dbReference type="PROSITE" id="PS50850"/>
    </source>
</evidence>
<comment type="subcellular location">
    <subcellularLocation>
        <location evidence="8">Cell inner membrane</location>
        <topology evidence="8">Multi-pass membrane protein</topology>
    </subcellularLocation>
    <subcellularLocation>
        <location evidence="1">Cell membrane</location>
        <topology evidence="1">Multi-pass membrane protein</topology>
    </subcellularLocation>
</comment>
<evidence type="ECO:0000256" key="6">
    <source>
        <dbReference type="ARBA" id="ARBA00022989"/>
    </source>
</evidence>
<dbReference type="InterPro" id="IPR011701">
    <property type="entry name" value="MFS"/>
</dbReference>
<dbReference type="GO" id="GO:0005886">
    <property type="term" value="C:plasma membrane"/>
    <property type="evidence" value="ECO:0007669"/>
    <property type="project" value="UniProtKB-SubCell"/>
</dbReference>
<evidence type="ECO:0000256" key="4">
    <source>
        <dbReference type="ARBA" id="ARBA00022475"/>
    </source>
</evidence>
<gene>
    <name evidence="10" type="ORF">RGQ30_06390</name>
</gene>
<dbReference type="KEGG" id="lto:RGQ30_06390"/>
<dbReference type="Proteomes" id="UP001329151">
    <property type="component" value="Chromosome"/>
</dbReference>
<dbReference type="GO" id="GO:1990961">
    <property type="term" value="P:xenobiotic detoxification by transmembrane export across the plasma membrane"/>
    <property type="evidence" value="ECO:0007669"/>
    <property type="project" value="InterPro"/>
</dbReference>
<dbReference type="InterPro" id="IPR004812">
    <property type="entry name" value="Efflux_drug-R_Bcr/CmlA"/>
</dbReference>
<keyword evidence="8" id="KW-0997">Cell inner membrane</keyword>
<feature type="transmembrane region" description="Helical" evidence="8">
    <location>
        <begin position="274"/>
        <end position="295"/>
    </location>
</feature>
<dbReference type="Pfam" id="PF07690">
    <property type="entry name" value="MFS_1"/>
    <property type="match status" value="1"/>
</dbReference>
<feature type="transmembrane region" description="Helical" evidence="8">
    <location>
        <begin position="211"/>
        <end position="233"/>
    </location>
</feature>
<comment type="similarity">
    <text evidence="2 8">Belongs to the major facilitator superfamily. Bcr/CmlA family.</text>
</comment>
<feature type="transmembrane region" description="Helical" evidence="8">
    <location>
        <begin position="158"/>
        <end position="180"/>
    </location>
</feature>
<keyword evidence="6 8" id="KW-1133">Transmembrane helix</keyword>
<dbReference type="NCBIfam" id="TIGR00710">
    <property type="entry name" value="efflux_Bcr_CflA"/>
    <property type="match status" value="1"/>
</dbReference>
<evidence type="ECO:0000256" key="2">
    <source>
        <dbReference type="ARBA" id="ARBA00006236"/>
    </source>
</evidence>
<dbReference type="SUPFAM" id="SSF103473">
    <property type="entry name" value="MFS general substrate transporter"/>
    <property type="match status" value="1"/>
</dbReference>
<dbReference type="Gene3D" id="1.20.1720.10">
    <property type="entry name" value="Multidrug resistance protein D"/>
    <property type="match status" value="1"/>
</dbReference>
<sequence>MINRPLFFLLAALSAFAPLAIDLYLPSLAAIGDELQASSGQVQQTVTVFLAGFALGMLFYGPLSDRYGRRRVIFAGTTVFVAASVACMLAQSIEQLLVFRLLQAFGGGAAAVISRAVVRDLFGETDSARVMAMIAMVTSLAPMVAPLLGAYILELGSWRYEFLALALFGLACTVATYVLLPETLGQGRSQSSIAHAFQGYSIVLKQANARMLILAGGGHFAAMFAYITGTPFVYIEFFGLSEKTYALLFGSNILTLIAFGYVSTRLVKRTGTTLLIQVGSALGLLGALFVLASAWNGGNQPWNLGLMVSGFWLCVGSLGLVAPNTTAQLLGKNPNNAGAASALYGCAQFGLGGLASWAVSLVHDETALPMAGTVLVFAALACASSQRLKR</sequence>
<dbReference type="PANTHER" id="PTHR43124">
    <property type="entry name" value="PURINE EFFLUX PUMP PBUE"/>
    <property type="match status" value="1"/>
</dbReference>
<evidence type="ECO:0000256" key="8">
    <source>
        <dbReference type="RuleBase" id="RU365088"/>
    </source>
</evidence>
<feature type="transmembrane region" description="Helical" evidence="8">
    <location>
        <begin position="301"/>
        <end position="321"/>
    </location>
</feature>
<dbReference type="PROSITE" id="PS50850">
    <property type="entry name" value="MFS"/>
    <property type="match status" value="1"/>
</dbReference>
<feature type="transmembrane region" description="Helical" evidence="8">
    <location>
        <begin position="245"/>
        <end position="262"/>
    </location>
</feature>
<feature type="transmembrane region" description="Helical" evidence="8">
    <location>
        <begin position="130"/>
        <end position="152"/>
    </location>
</feature>
<dbReference type="AlphaFoldDB" id="A0AA86MAN3"/>
<evidence type="ECO:0000256" key="7">
    <source>
        <dbReference type="ARBA" id="ARBA00023136"/>
    </source>
</evidence>
<feature type="transmembrane region" description="Helical" evidence="8">
    <location>
        <begin position="72"/>
        <end position="91"/>
    </location>
</feature>
<dbReference type="EMBL" id="AP028947">
    <property type="protein sequence ID" value="BET25138.1"/>
    <property type="molecule type" value="Genomic_DNA"/>
</dbReference>
<dbReference type="InterPro" id="IPR020846">
    <property type="entry name" value="MFS_dom"/>
</dbReference>
<dbReference type="FunFam" id="1.20.1720.10:FF:000005">
    <property type="entry name" value="Bcr/CflA family efflux transporter"/>
    <property type="match status" value="1"/>
</dbReference>
<dbReference type="InterPro" id="IPR036259">
    <property type="entry name" value="MFS_trans_sf"/>
</dbReference>
<evidence type="ECO:0000313" key="10">
    <source>
        <dbReference type="EMBL" id="BET25138.1"/>
    </source>
</evidence>
<feature type="transmembrane region" description="Helical" evidence="8">
    <location>
        <begin position="97"/>
        <end position="118"/>
    </location>
</feature>
<dbReference type="CDD" id="cd17320">
    <property type="entry name" value="MFS_MdfA_MDR_like"/>
    <property type="match status" value="1"/>
</dbReference>
<feature type="domain" description="Major facilitator superfamily (MFS) profile" evidence="9">
    <location>
        <begin position="6"/>
        <end position="390"/>
    </location>
</feature>
<comment type="caution">
    <text evidence="8">Lacks conserved residue(s) required for the propagation of feature annotation.</text>
</comment>
<feature type="transmembrane region" description="Helical" evidence="8">
    <location>
        <begin position="366"/>
        <end position="384"/>
    </location>
</feature>
<dbReference type="PANTHER" id="PTHR43124:SF3">
    <property type="entry name" value="CHLORAMPHENICOL EFFLUX PUMP RV0191"/>
    <property type="match status" value="1"/>
</dbReference>
<evidence type="ECO:0000256" key="3">
    <source>
        <dbReference type="ARBA" id="ARBA00022448"/>
    </source>
</evidence>
<evidence type="ECO:0000256" key="1">
    <source>
        <dbReference type="ARBA" id="ARBA00004651"/>
    </source>
</evidence>
<evidence type="ECO:0000313" key="11">
    <source>
        <dbReference type="Proteomes" id="UP001329151"/>
    </source>
</evidence>
<feature type="transmembrane region" description="Helical" evidence="8">
    <location>
        <begin position="44"/>
        <end position="60"/>
    </location>
</feature>
<keyword evidence="4" id="KW-1003">Cell membrane</keyword>
<keyword evidence="11" id="KW-1185">Reference proteome</keyword>
<evidence type="ECO:0000256" key="5">
    <source>
        <dbReference type="ARBA" id="ARBA00022692"/>
    </source>
</evidence>
<name>A0AA86MAN3_9BURK</name>
<protein>
    <recommendedName>
        <fullName evidence="8">Bcr/CflA family efflux transporter</fullName>
    </recommendedName>
</protein>
<dbReference type="GO" id="GO:0042910">
    <property type="term" value="F:xenobiotic transmembrane transporter activity"/>
    <property type="evidence" value="ECO:0007669"/>
    <property type="project" value="InterPro"/>
</dbReference>
<keyword evidence="3 8" id="KW-0813">Transport</keyword>
<accession>A0AA86MAN3</accession>
<keyword evidence="7 8" id="KW-0472">Membrane</keyword>
<feature type="transmembrane region" description="Helical" evidence="8">
    <location>
        <begin position="342"/>
        <end position="360"/>
    </location>
</feature>
<organism evidence="10 11">
    <name type="scientific">Limnobacter thiooxidans</name>
    <dbReference type="NCBI Taxonomy" id="131080"/>
    <lineage>
        <taxon>Bacteria</taxon>
        <taxon>Pseudomonadati</taxon>
        <taxon>Pseudomonadota</taxon>
        <taxon>Betaproteobacteria</taxon>
        <taxon>Burkholderiales</taxon>
        <taxon>Burkholderiaceae</taxon>
        <taxon>Limnobacter</taxon>
    </lineage>
</organism>
<reference evidence="10 11" key="1">
    <citation type="submission" date="2023-10" db="EMBL/GenBank/DDBJ databases">
        <title>Complete Genome Sequence of Limnobacter thiooxidans CS-K2T, Isolated from freshwater lake sediments in Bavaria, Germany.</title>
        <authorList>
            <person name="Naruki M."/>
            <person name="Watanabe A."/>
            <person name="Warashina T."/>
            <person name="Morita T."/>
            <person name="Arakawa K."/>
        </authorList>
    </citation>
    <scope>NUCLEOTIDE SEQUENCE [LARGE SCALE GENOMIC DNA]</scope>
    <source>
        <strain evidence="10 11">CS-K2</strain>
    </source>
</reference>
<proteinExistence type="inferred from homology"/>